<evidence type="ECO:0000256" key="2">
    <source>
        <dbReference type="ARBA" id="ARBA00012162"/>
    </source>
</evidence>
<evidence type="ECO:0000256" key="9">
    <source>
        <dbReference type="RuleBase" id="RU003960"/>
    </source>
</evidence>
<accession>A0A3R9P4B7</accession>
<dbReference type="GO" id="GO:0004851">
    <property type="term" value="F:uroporphyrin-III C-methyltransferase activity"/>
    <property type="evidence" value="ECO:0007669"/>
    <property type="project" value="UniProtKB-EC"/>
</dbReference>
<comment type="caution">
    <text evidence="11">The sequence shown here is derived from an EMBL/GenBank/DDBJ whole genome shotgun (WGS) entry which is preliminary data.</text>
</comment>
<evidence type="ECO:0000256" key="8">
    <source>
        <dbReference type="ARBA" id="ARBA00079776"/>
    </source>
</evidence>
<dbReference type="OrthoDB" id="9815856at2"/>
<dbReference type="PROSITE" id="PS00839">
    <property type="entry name" value="SUMT_1"/>
    <property type="match status" value="1"/>
</dbReference>
<dbReference type="NCBIfam" id="NF004790">
    <property type="entry name" value="PRK06136.1"/>
    <property type="match status" value="1"/>
</dbReference>
<dbReference type="GO" id="GO:0004852">
    <property type="term" value="F:uroporphyrinogen-III synthase activity"/>
    <property type="evidence" value="ECO:0007669"/>
    <property type="project" value="InterPro"/>
</dbReference>
<dbReference type="InterPro" id="IPR050161">
    <property type="entry name" value="Siro_Cobalamin_biosynth"/>
</dbReference>
<dbReference type="GO" id="GO:0032259">
    <property type="term" value="P:methylation"/>
    <property type="evidence" value="ECO:0007669"/>
    <property type="project" value="UniProtKB-KW"/>
</dbReference>
<dbReference type="InterPro" id="IPR014777">
    <property type="entry name" value="4pyrrole_Mease_sub1"/>
</dbReference>
<dbReference type="InterPro" id="IPR014776">
    <property type="entry name" value="4pyrrole_Mease_sub2"/>
</dbReference>
<dbReference type="EMBL" id="RBVX01000014">
    <property type="protein sequence ID" value="RSL32514.1"/>
    <property type="molecule type" value="Genomic_DNA"/>
</dbReference>
<evidence type="ECO:0000259" key="10">
    <source>
        <dbReference type="Pfam" id="PF00590"/>
    </source>
</evidence>
<gene>
    <name evidence="11" type="primary">cobA</name>
    <name evidence="11" type="ORF">D7Z54_15285</name>
</gene>
<dbReference type="EC" id="2.1.1.107" evidence="2"/>
<dbReference type="FunFam" id="3.30.950.10:FF:000001">
    <property type="entry name" value="Siroheme synthase"/>
    <property type="match status" value="1"/>
</dbReference>
<organism evidence="11 12">
    <name type="scientific">Salibacterium salarium</name>
    <dbReference type="NCBI Taxonomy" id="284579"/>
    <lineage>
        <taxon>Bacteria</taxon>
        <taxon>Bacillati</taxon>
        <taxon>Bacillota</taxon>
        <taxon>Bacilli</taxon>
        <taxon>Bacillales</taxon>
        <taxon>Bacillaceae</taxon>
    </lineage>
</organism>
<proteinExistence type="inferred from homology"/>
<dbReference type="SUPFAM" id="SSF53790">
    <property type="entry name" value="Tetrapyrrole methylase"/>
    <property type="match status" value="1"/>
</dbReference>
<dbReference type="CDD" id="cd11642">
    <property type="entry name" value="SUMT"/>
    <property type="match status" value="1"/>
</dbReference>
<dbReference type="Pfam" id="PF00590">
    <property type="entry name" value="TP_methylase"/>
    <property type="match status" value="1"/>
</dbReference>
<dbReference type="InterPro" id="IPR003043">
    <property type="entry name" value="Uropor_MeTrfase_CS"/>
</dbReference>
<reference evidence="11 12" key="1">
    <citation type="submission" date="2018-10" db="EMBL/GenBank/DDBJ databases">
        <title>Draft genome sequence of Bacillus salarius IM0101, isolated from a hypersaline soil in Inner Mongolia, China.</title>
        <authorList>
            <person name="Yamprayoonswat W."/>
            <person name="Boonvisut S."/>
            <person name="Jumpathong W."/>
            <person name="Sittihan S."/>
            <person name="Ruangsuj P."/>
            <person name="Wanthongcharoen S."/>
            <person name="Thongpramul N."/>
            <person name="Pimmason S."/>
            <person name="Yu B."/>
            <person name="Yasawong M."/>
        </authorList>
    </citation>
    <scope>NUCLEOTIDE SEQUENCE [LARGE SCALE GENOMIC DNA]</scope>
    <source>
        <strain evidence="11 12">IM0101</strain>
    </source>
</reference>
<dbReference type="GO" id="GO:0019354">
    <property type="term" value="P:siroheme biosynthetic process"/>
    <property type="evidence" value="ECO:0007669"/>
    <property type="project" value="InterPro"/>
</dbReference>
<dbReference type="PANTHER" id="PTHR45790:SF3">
    <property type="entry name" value="S-ADENOSYL-L-METHIONINE-DEPENDENT UROPORPHYRINOGEN III METHYLTRANSFERASE, CHLOROPLASTIC"/>
    <property type="match status" value="1"/>
</dbReference>
<name>A0A3R9P4B7_9BACI</name>
<evidence type="ECO:0000256" key="6">
    <source>
        <dbReference type="ARBA" id="ARBA00022691"/>
    </source>
</evidence>
<dbReference type="SUPFAM" id="SSF69618">
    <property type="entry name" value="HemD-like"/>
    <property type="match status" value="1"/>
</dbReference>
<keyword evidence="7" id="KW-0627">Porphyrin biosynthesis</keyword>
<comment type="similarity">
    <text evidence="1 9">Belongs to the precorrin methyltransferase family.</text>
</comment>
<dbReference type="AlphaFoldDB" id="A0A3R9P4B7"/>
<dbReference type="Proteomes" id="UP000275076">
    <property type="component" value="Unassembled WGS sequence"/>
</dbReference>
<dbReference type="InterPro" id="IPR036108">
    <property type="entry name" value="4pyrrol_syn_uPrphyn_synt_sf"/>
</dbReference>
<keyword evidence="6" id="KW-0949">S-adenosyl-L-methionine</keyword>
<evidence type="ECO:0000256" key="7">
    <source>
        <dbReference type="ARBA" id="ARBA00023244"/>
    </source>
</evidence>
<dbReference type="InterPro" id="IPR006366">
    <property type="entry name" value="CobA/CysG_C"/>
</dbReference>
<dbReference type="Gene3D" id="3.30.950.10">
    <property type="entry name" value="Methyltransferase, Cobalt-precorrin-4 Transmethylase, Domain 2"/>
    <property type="match status" value="1"/>
</dbReference>
<dbReference type="FunFam" id="3.40.1010.10:FF:000001">
    <property type="entry name" value="Siroheme synthase"/>
    <property type="match status" value="1"/>
</dbReference>
<evidence type="ECO:0000256" key="3">
    <source>
        <dbReference type="ARBA" id="ARBA00018323"/>
    </source>
</evidence>
<dbReference type="PANTHER" id="PTHR45790">
    <property type="entry name" value="SIROHEME SYNTHASE-RELATED"/>
    <property type="match status" value="1"/>
</dbReference>
<dbReference type="InterPro" id="IPR000878">
    <property type="entry name" value="4pyrrol_Mease"/>
</dbReference>
<dbReference type="Gene3D" id="3.40.1010.10">
    <property type="entry name" value="Cobalt-precorrin-4 Transmethylase, Domain 1"/>
    <property type="match status" value="1"/>
</dbReference>
<dbReference type="InterPro" id="IPR035996">
    <property type="entry name" value="4pyrrol_Methylase_sf"/>
</dbReference>
<feature type="domain" description="Tetrapyrrole methylase" evidence="10">
    <location>
        <begin position="5"/>
        <end position="217"/>
    </location>
</feature>
<keyword evidence="12" id="KW-1185">Reference proteome</keyword>
<keyword evidence="5 9" id="KW-0808">Transferase</keyword>
<dbReference type="PROSITE" id="PS00840">
    <property type="entry name" value="SUMT_2"/>
    <property type="match status" value="1"/>
</dbReference>
<evidence type="ECO:0000256" key="5">
    <source>
        <dbReference type="ARBA" id="ARBA00022679"/>
    </source>
</evidence>
<evidence type="ECO:0000256" key="1">
    <source>
        <dbReference type="ARBA" id="ARBA00005879"/>
    </source>
</evidence>
<sequence>MKTGKVYLVGAGPGDAGLITVRGLDCLEKADVVLYDRLVNPLLLERVNEEAECIYCGKLPDRHHLRQEAIQQLLIDKAKEGLRVVRLKGGDPGMFGRAGEEAEALVDAGITYEMVPGITAGMAAPLYAGVPVTHRNFSGSFAAVTGHTKAENGQPSPNWKALAEGIDTIAFYMGMRNLETIVEQLTTYGKSPHTPVLTVEWGTTGRQRTIEGTLSTIKEKADEANVKNPAMTLVGEVASLHQHLNWFEKKPLFGQFVWVVKTSSFPGEIAKVLRENGAEVLEAPCYLFNKSSDTLPDEVSHYHSLYFNAFESVSYFFDMLKERQIDIRFLPKNISGSTQRIVDKLAEYGIFTEKQNIQNIDNPDYCLCIGSEESLSGITNLSCYCTHTVIKSSKTRKTLDRLIQDDLINSVVLPSSKAINTVIEELYNAGVSAVEWLSNKTIICYGPHTKEAAIAKGLTVHSTLTSPNSIELVSTLRSDL</sequence>
<protein>
    <recommendedName>
        <fullName evidence="3">Uroporphyrinogen-III C-methyltransferase</fullName>
        <ecNumber evidence="2">2.1.1.107</ecNumber>
    </recommendedName>
    <alternativeName>
        <fullName evidence="8">Uroporphyrinogen III methylase</fullName>
    </alternativeName>
</protein>
<evidence type="ECO:0000256" key="4">
    <source>
        <dbReference type="ARBA" id="ARBA00022603"/>
    </source>
</evidence>
<dbReference type="NCBIfam" id="TIGR01469">
    <property type="entry name" value="cobA_cysG_Cterm"/>
    <property type="match status" value="1"/>
</dbReference>
<evidence type="ECO:0000313" key="11">
    <source>
        <dbReference type="EMBL" id="RSL32514.1"/>
    </source>
</evidence>
<evidence type="ECO:0000313" key="12">
    <source>
        <dbReference type="Proteomes" id="UP000275076"/>
    </source>
</evidence>
<keyword evidence="4 9" id="KW-0489">Methyltransferase</keyword>
<dbReference type="RefSeq" id="WP_125556728.1">
    <property type="nucleotide sequence ID" value="NZ_RBVX01000014.1"/>
</dbReference>
<dbReference type="Gene3D" id="3.40.50.10090">
    <property type="match status" value="1"/>
</dbReference>